<sequence length="252" mass="28510">MSNVLFLGMPSHGHVNPTLGLVSELVKQGEKVVYFAAEPFREKIEATGAQFKAYKGDLDIFTPKNGQTAGKPGGLFTVMQQVIAEAPEIISDILMQTKDIKFDYLIHSAAFLFTKPMVQILNIPAVSSLAVFAGLRHFSTTRFNQFPGAEVMMAAYLQIAVQLEETYKIKMPRDMMELLMNKSELNLVYTSKFFVPDPDFFDDNYKFVGPPIFPRKENLDFPFEKLEGKRVLYISLGTVFGNFNPLLYDIFF</sequence>
<organism evidence="1 2">
    <name type="scientific">Mucilaginibacter lappiensis</name>
    <dbReference type="NCBI Taxonomy" id="354630"/>
    <lineage>
        <taxon>Bacteria</taxon>
        <taxon>Pseudomonadati</taxon>
        <taxon>Bacteroidota</taxon>
        <taxon>Sphingobacteriia</taxon>
        <taxon>Sphingobacteriales</taxon>
        <taxon>Sphingobacteriaceae</taxon>
        <taxon>Mucilaginibacter</taxon>
    </lineage>
</organism>
<name>A0A841JC25_9SPHI</name>
<comment type="caution">
    <text evidence="1">The sequence shown here is derived from an EMBL/GenBank/DDBJ whole genome shotgun (WGS) entry which is preliminary data.</text>
</comment>
<dbReference type="SUPFAM" id="SSF53756">
    <property type="entry name" value="UDP-Glycosyltransferase/glycogen phosphorylase"/>
    <property type="match status" value="1"/>
</dbReference>
<keyword evidence="1" id="KW-0808">Transferase</keyword>
<dbReference type="GO" id="GO:0016740">
    <property type="term" value="F:transferase activity"/>
    <property type="evidence" value="ECO:0007669"/>
    <property type="project" value="UniProtKB-KW"/>
</dbReference>
<dbReference type="Gene3D" id="3.40.50.2000">
    <property type="entry name" value="Glycogen Phosphorylase B"/>
    <property type="match status" value="1"/>
</dbReference>
<evidence type="ECO:0000313" key="1">
    <source>
        <dbReference type="EMBL" id="MBB6126025.1"/>
    </source>
</evidence>
<proteinExistence type="predicted"/>
<gene>
    <name evidence="1" type="ORF">HDF22_000126</name>
</gene>
<dbReference type="RefSeq" id="WP_221275898.1">
    <property type="nucleotide sequence ID" value="NZ_JACHCA010000001.1"/>
</dbReference>
<dbReference type="Proteomes" id="UP000548326">
    <property type="component" value="Unassembled WGS sequence"/>
</dbReference>
<dbReference type="EMBL" id="JACHCA010000001">
    <property type="protein sequence ID" value="MBB6126025.1"/>
    <property type="molecule type" value="Genomic_DNA"/>
</dbReference>
<reference evidence="1 2" key="1">
    <citation type="submission" date="2020-08" db="EMBL/GenBank/DDBJ databases">
        <title>Genomic Encyclopedia of Type Strains, Phase IV (KMG-V): Genome sequencing to study the core and pangenomes of soil and plant-associated prokaryotes.</title>
        <authorList>
            <person name="Whitman W."/>
        </authorList>
    </citation>
    <scope>NUCLEOTIDE SEQUENCE [LARGE SCALE GENOMIC DNA]</scope>
    <source>
        <strain evidence="1 2">MP601</strain>
    </source>
</reference>
<evidence type="ECO:0000313" key="2">
    <source>
        <dbReference type="Proteomes" id="UP000548326"/>
    </source>
</evidence>
<protein>
    <submittedName>
        <fullName evidence="1">MGT family glycosyltransferase</fullName>
    </submittedName>
</protein>
<dbReference type="AlphaFoldDB" id="A0A841JC25"/>
<accession>A0A841JC25</accession>